<dbReference type="GO" id="GO:1901135">
    <property type="term" value="P:carbohydrate derivative metabolic process"/>
    <property type="evidence" value="ECO:0007669"/>
    <property type="project" value="InterPro"/>
</dbReference>
<dbReference type="InterPro" id="IPR023214">
    <property type="entry name" value="HAD_sf"/>
</dbReference>
<dbReference type="AlphaFoldDB" id="A0A177N5B5"/>
<dbReference type="SUPFAM" id="SSF53697">
    <property type="entry name" value="SIS domain"/>
    <property type="match status" value="1"/>
</dbReference>
<dbReference type="SUPFAM" id="SSF56784">
    <property type="entry name" value="HAD-like"/>
    <property type="match status" value="1"/>
</dbReference>
<organism evidence="1 2">
    <name type="scientific">Methylomonas koyamae</name>
    <dbReference type="NCBI Taxonomy" id="702114"/>
    <lineage>
        <taxon>Bacteria</taxon>
        <taxon>Pseudomonadati</taxon>
        <taxon>Pseudomonadota</taxon>
        <taxon>Gammaproteobacteria</taxon>
        <taxon>Methylococcales</taxon>
        <taxon>Methylococcaceae</taxon>
        <taxon>Methylomonas</taxon>
    </lineage>
</organism>
<protein>
    <recommendedName>
        <fullName evidence="3">SIS domain-containing protein</fullName>
    </recommendedName>
</protein>
<dbReference type="GO" id="GO:0097367">
    <property type="term" value="F:carbohydrate derivative binding"/>
    <property type="evidence" value="ECO:0007669"/>
    <property type="project" value="InterPro"/>
</dbReference>
<dbReference type="Gene3D" id="3.40.50.1000">
    <property type="entry name" value="HAD superfamily/HAD-like"/>
    <property type="match status" value="1"/>
</dbReference>
<dbReference type="InterPro" id="IPR036412">
    <property type="entry name" value="HAD-like_sf"/>
</dbReference>
<name>A0A177N5B5_9GAMM</name>
<dbReference type="InterPro" id="IPR046348">
    <property type="entry name" value="SIS_dom_sf"/>
</dbReference>
<accession>A0A177N5B5</accession>
<dbReference type="Proteomes" id="UP000077857">
    <property type="component" value="Unassembled WGS sequence"/>
</dbReference>
<evidence type="ECO:0000313" key="2">
    <source>
        <dbReference type="Proteomes" id="UP000077857"/>
    </source>
</evidence>
<dbReference type="Gene3D" id="3.90.1070.10">
    <property type="match status" value="1"/>
</dbReference>
<dbReference type="Gene3D" id="3.40.50.10490">
    <property type="entry name" value="Glucose-6-phosphate isomerase like protein, domain 1"/>
    <property type="match status" value="1"/>
</dbReference>
<gene>
    <name evidence="1" type="ORF">A1507_18620</name>
</gene>
<dbReference type="EMBL" id="LUUJ01000106">
    <property type="protein sequence ID" value="OAI12784.1"/>
    <property type="molecule type" value="Genomic_DNA"/>
</dbReference>
<evidence type="ECO:0000313" key="1">
    <source>
        <dbReference type="EMBL" id="OAI12784.1"/>
    </source>
</evidence>
<proteinExistence type="predicted"/>
<reference evidence="1 2" key="1">
    <citation type="submission" date="2016-03" db="EMBL/GenBank/DDBJ databases">
        <authorList>
            <person name="Ploux O."/>
        </authorList>
    </citation>
    <scope>NUCLEOTIDE SEQUENCE [LARGE SCALE GENOMIC DNA]</scope>
    <source>
        <strain evidence="1 2">R-45378</strain>
    </source>
</reference>
<comment type="caution">
    <text evidence="1">The sequence shown here is derived from an EMBL/GenBank/DDBJ whole genome shotgun (WGS) entry which is preliminary data.</text>
</comment>
<evidence type="ECO:0008006" key="3">
    <source>
        <dbReference type="Google" id="ProtNLM"/>
    </source>
</evidence>
<sequence>MYMGKPFAREINDIPESVTWGLKQDIEILKRILHGNSNRHLTAIGSGGSLTAAAFLAKLHELSGSVANALTPLEYISKPNRQQRNKTVAFLSAEGKNKDIIAAAQASLNSSYLSFSLTFSKNNPLAELCDTTGLATVIAYDMPWGKDGYLATNSLIAMMVLIARAYDENFKLQLDCEWIENRRNELREQNVLQQFYNSRPIIILYGQLGRIAALDLESKLAESAFAVSELCDYRQFAHGRHLQFTSPKTPLVVAFTSLQDKRLSEMTLSLLPHHVPILKVDLPEDPVLAEIIGTIDAMLVTEILADIQDIDPGQPYVPKFGSEIYGLDIRELLPQKKQNDNPAVEFKFRCTDKNYVHHGIEFLRQLEAARFKAIVCDFDGTFCDTARRYEGLDEKLVPEVERLLSGGITLGFATGRGDSLYNDLRKKLNPLFWHKVPLGLYSGSYILSLDTENLTFPPEDSRFQELLSWLDTIGLLHRLEAKPKIMSNQMGIRITGHSDYLQTLAAIRYWITDTGKIGWRAYCSGHSIDVITENAGKAVVVQAVAEQTDSDPRHEILRIGDSGDFDGNDFELLNDGLSLSVGPVSPRPGSCWNLLPKEFHGHIGTLYYLSSLDMVDGRAVFSKHFIEKAKTLIG</sequence>